<reference evidence="1 2" key="1">
    <citation type="submission" date="2013-11" db="EMBL/GenBank/DDBJ databases">
        <title>The Damaraland mole rat (Fukomys damarensis) genome and evolution of African mole rats.</title>
        <authorList>
            <person name="Gladyshev V.N."/>
            <person name="Fang X."/>
        </authorList>
    </citation>
    <scope>NUCLEOTIDE SEQUENCE [LARGE SCALE GENOMIC DNA]</scope>
    <source>
        <tissue evidence="1">Liver</tissue>
    </source>
</reference>
<dbReference type="AlphaFoldDB" id="A0A091DLK1"/>
<proteinExistence type="predicted"/>
<sequence>MPHLAAGRGLAHAHTAGPAQLGDACVWHEVSWGARGYFRCALPVKREKSRADVHEQSSNDHRTRMVLPQRPGFGVEATELLAPENHQSDCGGDDCPGCTWSSQEAEALTLQMWRLKNYCTIVLPLC</sequence>
<protein>
    <submittedName>
        <fullName evidence="1">Uncharacterized protein</fullName>
    </submittedName>
</protein>
<dbReference type="EMBL" id="KN122294">
    <property type="protein sequence ID" value="KFO31338.1"/>
    <property type="molecule type" value="Genomic_DNA"/>
</dbReference>
<dbReference type="Proteomes" id="UP000028990">
    <property type="component" value="Unassembled WGS sequence"/>
</dbReference>
<gene>
    <name evidence="1" type="ORF">H920_07268</name>
</gene>
<accession>A0A091DLK1</accession>
<organism evidence="1 2">
    <name type="scientific">Fukomys damarensis</name>
    <name type="common">Damaraland mole rat</name>
    <name type="synonym">Cryptomys damarensis</name>
    <dbReference type="NCBI Taxonomy" id="885580"/>
    <lineage>
        <taxon>Eukaryota</taxon>
        <taxon>Metazoa</taxon>
        <taxon>Chordata</taxon>
        <taxon>Craniata</taxon>
        <taxon>Vertebrata</taxon>
        <taxon>Euteleostomi</taxon>
        <taxon>Mammalia</taxon>
        <taxon>Eutheria</taxon>
        <taxon>Euarchontoglires</taxon>
        <taxon>Glires</taxon>
        <taxon>Rodentia</taxon>
        <taxon>Hystricomorpha</taxon>
        <taxon>Bathyergidae</taxon>
        <taxon>Fukomys</taxon>
    </lineage>
</organism>
<evidence type="ECO:0000313" key="1">
    <source>
        <dbReference type="EMBL" id="KFO31338.1"/>
    </source>
</evidence>
<keyword evidence="2" id="KW-1185">Reference proteome</keyword>
<evidence type="ECO:0000313" key="2">
    <source>
        <dbReference type="Proteomes" id="UP000028990"/>
    </source>
</evidence>
<name>A0A091DLK1_FUKDA</name>